<evidence type="ECO:0000313" key="3">
    <source>
        <dbReference type="Proteomes" id="UP000004217"/>
    </source>
</evidence>
<dbReference type="InterPro" id="IPR006026">
    <property type="entry name" value="Peptidase_Metallo"/>
</dbReference>
<dbReference type="OrthoDB" id="3669864at2"/>
<sequence length="361" mass="39119">MTARYCSLVRQSAPVLPAGLAAERLDALVGGRRMWVNGTVLHYCFFDRDTDGSVIPDPATGAARYVSWVGGKEQRDVVRESFAQWHGLGTGLSFAEVADPSEAEVRIGFQAGDGSWSAVGKDALGVGLGERTMNFGWDLTAPGERGTALHQIGHALGMLHEHQSPLAGIHWDEEAVYTDLAGPPNFWSREETFASILRKLDRNEANGAVWDPHSVMQYPFAAGLILEPERFRAGLNPPGVLSDADRGFVRRWYPPPGPPGTGVLEPFRSVPLALGPSGQADFAVEPPQTRAYTVGTFGDGDFLVVVFEERDGEPRFLAGGDDGGTPANAAVRVRLVKGRRYVVRVRLYSAWGSGRTAVMCW</sequence>
<dbReference type="Proteomes" id="UP000004217">
    <property type="component" value="Unassembled WGS sequence"/>
</dbReference>
<gene>
    <name evidence="2" type="ORF">SZN_24890</name>
</gene>
<dbReference type="AlphaFoldDB" id="G2GHJ3"/>
<dbReference type="RefSeq" id="WP_007499870.1">
    <property type="nucleotide sequence ID" value="NZ_AGBF01000111.1"/>
</dbReference>
<comment type="caution">
    <text evidence="2">The sequence shown here is derived from an EMBL/GenBank/DDBJ whole genome shotgun (WGS) entry which is preliminary data.</text>
</comment>
<dbReference type="InterPro" id="IPR001506">
    <property type="entry name" value="Peptidase_M12A"/>
</dbReference>
<dbReference type="GO" id="GO:0004222">
    <property type="term" value="F:metalloendopeptidase activity"/>
    <property type="evidence" value="ECO:0007669"/>
    <property type="project" value="InterPro"/>
</dbReference>
<feature type="domain" description="Peptidase metallopeptidase" evidence="1">
    <location>
        <begin position="31"/>
        <end position="188"/>
    </location>
</feature>
<dbReference type="SMART" id="SM00235">
    <property type="entry name" value="ZnMc"/>
    <property type="match status" value="1"/>
</dbReference>
<evidence type="ECO:0000259" key="1">
    <source>
        <dbReference type="SMART" id="SM00235"/>
    </source>
</evidence>
<dbReference type="Pfam" id="PF01400">
    <property type="entry name" value="Astacin"/>
    <property type="match status" value="1"/>
</dbReference>
<evidence type="ECO:0000313" key="2">
    <source>
        <dbReference type="EMBL" id="EGX57021.1"/>
    </source>
</evidence>
<reference evidence="2 3" key="1">
    <citation type="submission" date="2011-08" db="EMBL/GenBank/DDBJ databases">
        <authorList>
            <person name="Lin Y."/>
            <person name="Hao X."/>
            <person name="Johnstone L."/>
            <person name="Miller S.J."/>
            <person name="Wei G."/>
            <person name="Rensing C."/>
        </authorList>
    </citation>
    <scope>NUCLEOTIDE SEQUENCE [LARGE SCALE GENOMIC DNA]</scope>
    <source>
        <strain evidence="2 3">K42</strain>
    </source>
</reference>
<organism evidence="2 3">
    <name type="scientific">Streptomyces zinciresistens K42</name>
    <dbReference type="NCBI Taxonomy" id="700597"/>
    <lineage>
        <taxon>Bacteria</taxon>
        <taxon>Bacillati</taxon>
        <taxon>Actinomycetota</taxon>
        <taxon>Actinomycetes</taxon>
        <taxon>Kitasatosporales</taxon>
        <taxon>Streptomycetaceae</taxon>
        <taxon>Streptomyces</taxon>
    </lineage>
</organism>
<dbReference type="PATRIC" id="fig|700597.3.peg.4890"/>
<name>G2GHJ3_9ACTN</name>
<protein>
    <submittedName>
        <fullName evidence="2">Regulatory protein</fullName>
    </submittedName>
</protein>
<dbReference type="GO" id="GO:0008270">
    <property type="term" value="F:zinc ion binding"/>
    <property type="evidence" value="ECO:0007669"/>
    <property type="project" value="InterPro"/>
</dbReference>
<dbReference type="GO" id="GO:0006508">
    <property type="term" value="P:proteolysis"/>
    <property type="evidence" value="ECO:0007669"/>
    <property type="project" value="InterPro"/>
</dbReference>
<accession>G2GHJ3</accession>
<dbReference type="Gene3D" id="3.40.390.10">
    <property type="entry name" value="Collagenase (Catalytic Domain)"/>
    <property type="match status" value="1"/>
</dbReference>
<dbReference type="EMBL" id="AGBF01000111">
    <property type="protein sequence ID" value="EGX57021.1"/>
    <property type="molecule type" value="Genomic_DNA"/>
</dbReference>
<keyword evidence="3" id="KW-1185">Reference proteome</keyword>
<dbReference type="InterPro" id="IPR024079">
    <property type="entry name" value="MetalloPept_cat_dom_sf"/>
</dbReference>
<proteinExistence type="predicted"/>
<dbReference type="SUPFAM" id="SSF55486">
    <property type="entry name" value="Metalloproteases ('zincins'), catalytic domain"/>
    <property type="match status" value="1"/>
</dbReference>